<organism evidence="2 3">
    <name type="scientific">Undibacterium squillarum</name>
    <dbReference type="NCBI Taxonomy" id="1131567"/>
    <lineage>
        <taxon>Bacteria</taxon>
        <taxon>Pseudomonadati</taxon>
        <taxon>Pseudomonadota</taxon>
        <taxon>Betaproteobacteria</taxon>
        <taxon>Burkholderiales</taxon>
        <taxon>Oxalobacteraceae</taxon>
        <taxon>Undibacterium</taxon>
    </lineage>
</organism>
<feature type="transmembrane region" description="Helical" evidence="1">
    <location>
        <begin position="35"/>
        <end position="55"/>
    </location>
</feature>
<gene>
    <name evidence="2" type="ORF">GCM10010946_18810</name>
</gene>
<dbReference type="Proteomes" id="UP000653343">
    <property type="component" value="Unassembled WGS sequence"/>
</dbReference>
<evidence type="ECO:0000313" key="2">
    <source>
        <dbReference type="EMBL" id="GGX40683.1"/>
    </source>
</evidence>
<keyword evidence="1" id="KW-0472">Membrane</keyword>
<accession>A0ABQ2XYY3</accession>
<keyword evidence="1" id="KW-1133">Transmembrane helix</keyword>
<comment type="caution">
    <text evidence="2">The sequence shown here is derived from an EMBL/GenBank/DDBJ whole genome shotgun (WGS) entry which is preliminary data.</text>
</comment>
<name>A0ABQ2XYY3_9BURK</name>
<evidence type="ECO:0000313" key="3">
    <source>
        <dbReference type="Proteomes" id="UP000653343"/>
    </source>
</evidence>
<proteinExistence type="predicted"/>
<reference evidence="3" key="1">
    <citation type="journal article" date="2019" name="Int. J. Syst. Evol. Microbiol.">
        <title>The Global Catalogue of Microorganisms (GCM) 10K type strain sequencing project: providing services to taxonomists for standard genome sequencing and annotation.</title>
        <authorList>
            <consortium name="The Broad Institute Genomics Platform"/>
            <consortium name="The Broad Institute Genome Sequencing Center for Infectious Disease"/>
            <person name="Wu L."/>
            <person name="Ma J."/>
        </authorList>
    </citation>
    <scope>NUCLEOTIDE SEQUENCE [LARGE SCALE GENOMIC DNA]</scope>
    <source>
        <strain evidence="3">KCTC 23917</strain>
    </source>
</reference>
<protein>
    <submittedName>
        <fullName evidence="2">Uncharacterized protein</fullName>
    </submittedName>
</protein>
<sequence length="62" mass="7007">MFTQFLQPSGKAIHRLYRDFSIVEAPSIQESEMDLIYIGYTLLFAAISCALIAGCHRLRGDK</sequence>
<evidence type="ECO:0000256" key="1">
    <source>
        <dbReference type="SAM" id="Phobius"/>
    </source>
</evidence>
<dbReference type="EMBL" id="BMYU01000004">
    <property type="protein sequence ID" value="GGX40683.1"/>
    <property type="molecule type" value="Genomic_DNA"/>
</dbReference>
<keyword evidence="3" id="KW-1185">Reference proteome</keyword>
<keyword evidence="1" id="KW-0812">Transmembrane</keyword>